<accession>F2II65</accession>
<dbReference type="AlphaFoldDB" id="F2II65"/>
<proteinExistence type="predicted"/>
<protein>
    <recommendedName>
        <fullName evidence="1">NYN domain-containing protein</fullName>
    </recommendedName>
</protein>
<sequence length="209" mass="23878">MKVSFLIDGFNLYHSIEDLEKNNGIKAKWLDIKTLLHSYMGAIGGTAKFEKIFYFTALRLHVQKEKPNSIERHKRYIAALETKGIEAIYGGFKPKEVFCKKCNETFETFEEKKTDVAIASKIIELAAKAMCDVIAIVSGDTDLIPAIELAKQINPKIKIIVFFPYKRTNDELKIYTDQTYSIKPQKYQNSQFKGLVQTALGDFAKPSHW</sequence>
<evidence type="ECO:0000259" key="1">
    <source>
        <dbReference type="Pfam" id="PF01936"/>
    </source>
</evidence>
<dbReference type="OrthoDB" id="9809421at2"/>
<dbReference type="Pfam" id="PF01936">
    <property type="entry name" value="NYN"/>
    <property type="match status" value="1"/>
</dbReference>
<evidence type="ECO:0000313" key="3">
    <source>
        <dbReference type="Proteomes" id="UP000007463"/>
    </source>
</evidence>
<dbReference type="EMBL" id="CP002542">
    <property type="protein sequence ID" value="AEA43774.1"/>
    <property type="molecule type" value="Genomic_DNA"/>
</dbReference>
<gene>
    <name evidence="2" type="ordered locus">Fluta_1784</name>
</gene>
<dbReference type="eggNOG" id="COG1432">
    <property type="taxonomic scope" value="Bacteria"/>
</dbReference>
<dbReference type="GO" id="GO:0004540">
    <property type="term" value="F:RNA nuclease activity"/>
    <property type="evidence" value="ECO:0007669"/>
    <property type="project" value="InterPro"/>
</dbReference>
<dbReference type="InterPro" id="IPR021139">
    <property type="entry name" value="NYN"/>
</dbReference>
<evidence type="ECO:0000313" key="2">
    <source>
        <dbReference type="EMBL" id="AEA43774.1"/>
    </source>
</evidence>
<name>F2II65_FLUTR</name>
<reference evidence="3" key="2">
    <citation type="submission" date="2011-02" db="EMBL/GenBank/DDBJ databases">
        <title>The complete genome of Fluviicola taffensis DSM 16823.</title>
        <authorList>
            <consortium name="US DOE Joint Genome Institute (JGI-PGF)"/>
            <person name="Lucas S."/>
            <person name="Copeland A."/>
            <person name="Lapidus A."/>
            <person name="Bruce D."/>
            <person name="Goodwin L."/>
            <person name="Pitluck S."/>
            <person name="Kyrpides N."/>
            <person name="Mavromatis K."/>
            <person name="Ivanova N."/>
            <person name="Mikhailova N."/>
            <person name="Pagani I."/>
            <person name="Chertkov O."/>
            <person name="Detter J.C."/>
            <person name="Han C."/>
            <person name="Tapia R."/>
            <person name="Land M."/>
            <person name="Hauser L."/>
            <person name="Markowitz V."/>
            <person name="Cheng J.-F."/>
            <person name="Hugenholtz P."/>
            <person name="Woyke T."/>
            <person name="Wu D."/>
            <person name="Tindall B."/>
            <person name="Pomrenke H.G."/>
            <person name="Brambilla E."/>
            <person name="Klenk H.-P."/>
            <person name="Eisen J.A."/>
        </authorList>
    </citation>
    <scope>NUCLEOTIDE SEQUENCE [LARGE SCALE GENOMIC DNA]</scope>
    <source>
        <strain evidence="3">DSM 16823 / RW262 / RW262</strain>
    </source>
</reference>
<dbReference type="RefSeq" id="WP_013686544.1">
    <property type="nucleotide sequence ID" value="NC_015321.1"/>
</dbReference>
<feature type="domain" description="NYN" evidence="1">
    <location>
        <begin position="3"/>
        <end position="181"/>
    </location>
</feature>
<dbReference type="CDD" id="cd18722">
    <property type="entry name" value="PIN_NicB-like"/>
    <property type="match status" value="1"/>
</dbReference>
<dbReference type="Gene3D" id="3.40.50.1010">
    <property type="entry name" value="5'-nuclease"/>
    <property type="match status" value="1"/>
</dbReference>
<dbReference type="KEGG" id="fte:Fluta_1784"/>
<dbReference type="Proteomes" id="UP000007463">
    <property type="component" value="Chromosome"/>
</dbReference>
<organism evidence="2 3">
    <name type="scientific">Fluviicola taffensis (strain DSM 16823 / NCIMB 13979 / RW262)</name>
    <dbReference type="NCBI Taxonomy" id="755732"/>
    <lineage>
        <taxon>Bacteria</taxon>
        <taxon>Pseudomonadati</taxon>
        <taxon>Bacteroidota</taxon>
        <taxon>Flavobacteriia</taxon>
        <taxon>Flavobacteriales</taxon>
        <taxon>Crocinitomicaceae</taxon>
        <taxon>Fluviicola</taxon>
    </lineage>
</organism>
<dbReference type="HOGENOM" id="CLU_076076_2_0_10"/>
<keyword evidence="3" id="KW-1185">Reference proteome</keyword>
<reference evidence="2 3" key="1">
    <citation type="journal article" date="2011" name="Stand. Genomic Sci.">
        <title>Complete genome sequence of the gliding freshwater bacterium Fluviicola taffensis type strain (RW262).</title>
        <authorList>
            <person name="Woyke T."/>
            <person name="Chertkov O."/>
            <person name="Lapidus A."/>
            <person name="Nolan M."/>
            <person name="Lucas S."/>
            <person name="Del Rio T.G."/>
            <person name="Tice H."/>
            <person name="Cheng J.F."/>
            <person name="Tapia R."/>
            <person name="Han C."/>
            <person name="Goodwin L."/>
            <person name="Pitluck S."/>
            <person name="Liolios K."/>
            <person name="Pagani I."/>
            <person name="Ivanova N."/>
            <person name="Huntemann M."/>
            <person name="Mavromatis K."/>
            <person name="Mikhailova N."/>
            <person name="Pati A."/>
            <person name="Chen A."/>
            <person name="Palaniappan K."/>
            <person name="Land M."/>
            <person name="Hauser L."/>
            <person name="Brambilla E.M."/>
            <person name="Rohde M."/>
            <person name="Mwirichia R."/>
            <person name="Sikorski J."/>
            <person name="Tindall B.J."/>
            <person name="Goker M."/>
            <person name="Bristow J."/>
            <person name="Eisen J.A."/>
            <person name="Markowitz V."/>
            <person name="Hugenholtz P."/>
            <person name="Klenk H.P."/>
            <person name="Kyrpides N.C."/>
        </authorList>
    </citation>
    <scope>NUCLEOTIDE SEQUENCE [LARGE SCALE GENOMIC DNA]</scope>
    <source>
        <strain evidence="3">DSM 16823 / RW262 / RW262</strain>
    </source>
</reference>